<reference evidence="4" key="1">
    <citation type="journal article" date="2020" name="Genome Biol.">
        <title>Gamete binning: chromosome-level and haplotype-resolved genome assembly enabled by high-throughput single-cell sequencing of gamete genomes.</title>
        <authorList>
            <person name="Campoy J.A."/>
            <person name="Sun H."/>
            <person name="Goel M."/>
            <person name="Jiao W.-B."/>
            <person name="Folz-Donahue K."/>
            <person name="Wang N."/>
            <person name="Rubio M."/>
            <person name="Liu C."/>
            <person name="Kukat C."/>
            <person name="Ruiz D."/>
            <person name="Huettel B."/>
            <person name="Schneeberger K."/>
        </authorList>
    </citation>
    <scope>NUCLEOTIDE SEQUENCE [LARGE SCALE GENOMIC DNA]</scope>
    <source>
        <strain evidence="4">cv. Rojo Pasion</strain>
    </source>
</reference>
<protein>
    <submittedName>
        <fullName evidence="1">Uncharacterized protein</fullName>
    </submittedName>
</protein>
<gene>
    <name evidence="1" type="ORF">CURHAP_LOCUS35970</name>
    <name evidence="2" type="ORF">ORAREDHAP_LOCUS35583</name>
</gene>
<dbReference type="EMBL" id="CAEKDK010000006">
    <property type="protein sequence ID" value="CAB4282491.1"/>
    <property type="molecule type" value="Genomic_DNA"/>
</dbReference>
<dbReference type="Proteomes" id="UP000507222">
    <property type="component" value="Unassembled WGS sequence"/>
</dbReference>
<reference evidence="1 3" key="2">
    <citation type="submission" date="2020-05" db="EMBL/GenBank/DDBJ databases">
        <authorList>
            <person name="Campoy J."/>
            <person name="Schneeberger K."/>
            <person name="Spophaly S."/>
        </authorList>
    </citation>
    <scope>NUCLEOTIDE SEQUENCE [LARGE SCALE GENOMIC DNA]</scope>
    <source>
        <strain evidence="1">PruArmRojPasFocal</strain>
    </source>
</reference>
<dbReference type="EMBL" id="CAEKKB010000006">
    <property type="protein sequence ID" value="CAB4312903.1"/>
    <property type="molecule type" value="Genomic_DNA"/>
</dbReference>
<evidence type="ECO:0000313" key="3">
    <source>
        <dbReference type="Proteomes" id="UP000507222"/>
    </source>
</evidence>
<keyword evidence="4" id="KW-1185">Reference proteome</keyword>
<sequence length="81" mass="8897">MAMEILKSKNCSTVIALAEDFIAVTQKVISFHNLDYSISESFSAIVNVMTFHGQKPSPSVPTMNESFPPLLLLLLHCSIIS</sequence>
<accession>A0A6J5V2S2</accession>
<organism evidence="1 3">
    <name type="scientific">Prunus armeniaca</name>
    <name type="common">Apricot</name>
    <name type="synonym">Armeniaca vulgaris</name>
    <dbReference type="NCBI Taxonomy" id="36596"/>
    <lineage>
        <taxon>Eukaryota</taxon>
        <taxon>Viridiplantae</taxon>
        <taxon>Streptophyta</taxon>
        <taxon>Embryophyta</taxon>
        <taxon>Tracheophyta</taxon>
        <taxon>Spermatophyta</taxon>
        <taxon>Magnoliopsida</taxon>
        <taxon>eudicotyledons</taxon>
        <taxon>Gunneridae</taxon>
        <taxon>Pentapetalae</taxon>
        <taxon>rosids</taxon>
        <taxon>fabids</taxon>
        <taxon>Rosales</taxon>
        <taxon>Rosaceae</taxon>
        <taxon>Amygdaloideae</taxon>
        <taxon>Amygdaleae</taxon>
        <taxon>Prunus</taxon>
    </lineage>
</organism>
<proteinExistence type="predicted"/>
<dbReference type="Proteomes" id="UP000507245">
    <property type="component" value="Unassembled WGS sequence"/>
</dbReference>
<evidence type="ECO:0000313" key="4">
    <source>
        <dbReference type="Proteomes" id="UP000507245"/>
    </source>
</evidence>
<evidence type="ECO:0000313" key="1">
    <source>
        <dbReference type="EMBL" id="CAB4282491.1"/>
    </source>
</evidence>
<name>A0A6J5V2S2_PRUAR</name>
<dbReference type="AlphaFoldDB" id="A0A6J5V2S2"/>
<evidence type="ECO:0000313" key="2">
    <source>
        <dbReference type="EMBL" id="CAB4312903.1"/>
    </source>
</evidence>